<feature type="signal peptide" evidence="2">
    <location>
        <begin position="1"/>
        <end position="22"/>
    </location>
</feature>
<keyword evidence="4" id="KW-1185">Reference proteome</keyword>
<dbReference type="PANTHER" id="PTHR40761">
    <property type="entry name" value="CONSERVED INTEGRAL MEMBRANE ALANINE VALINE AND LEUCINE RICH PROTEIN-RELATED"/>
    <property type="match status" value="1"/>
</dbReference>
<name>A0ABP9E3W1_9PSEU</name>
<keyword evidence="1" id="KW-1133">Transmembrane helix</keyword>
<comment type="caution">
    <text evidence="3">The sequence shown here is derived from an EMBL/GenBank/DDBJ whole genome shotgun (WGS) entry which is preliminary data.</text>
</comment>
<dbReference type="Proteomes" id="UP001500457">
    <property type="component" value="Unassembled WGS sequence"/>
</dbReference>
<evidence type="ECO:0000256" key="2">
    <source>
        <dbReference type="SAM" id="SignalP"/>
    </source>
</evidence>
<dbReference type="PANTHER" id="PTHR40761:SF1">
    <property type="entry name" value="CONSERVED INTEGRAL MEMBRANE ALANINE VALINE AND LEUCINE RICH PROTEIN-RELATED"/>
    <property type="match status" value="1"/>
</dbReference>
<accession>A0ABP9E3W1</accession>
<feature type="transmembrane region" description="Helical" evidence="1">
    <location>
        <begin position="225"/>
        <end position="245"/>
    </location>
</feature>
<feature type="transmembrane region" description="Helical" evidence="1">
    <location>
        <begin position="132"/>
        <end position="153"/>
    </location>
</feature>
<proteinExistence type="predicted"/>
<sequence>MTLLAGALAVLAALLFAIASVAQRGAAAAVPDDQARGGRLIARLVRSPRWWAGTVGDTGGFAVQAAALGVGSLLLVQPLLVTTVLFALPLEARLTGRRIGRSEVRWALVLVAALALFVVVGEPTAGVDRAPFRHWMPVHVVLLVVLVLCVVLAGRRRGPRRAAMLAVATGLAYGLVAALTKSVVDLLGEGPLALLTAWETWALVAAAVGGTLLQQAAFGAGPLAASLPAVTVGEPVVAAVLGIVVLGEQVRADGLEWVLIGACVVLMVAATAALSRSSAATSTREPEPVGAP</sequence>
<organism evidence="3 4">
    <name type="scientific">Actinomycetospora straminea</name>
    <dbReference type="NCBI Taxonomy" id="663607"/>
    <lineage>
        <taxon>Bacteria</taxon>
        <taxon>Bacillati</taxon>
        <taxon>Actinomycetota</taxon>
        <taxon>Actinomycetes</taxon>
        <taxon>Pseudonocardiales</taxon>
        <taxon>Pseudonocardiaceae</taxon>
        <taxon>Actinomycetospora</taxon>
    </lineage>
</organism>
<dbReference type="NCBIfam" id="NF038012">
    <property type="entry name" value="DMT_1"/>
    <property type="match status" value="1"/>
</dbReference>
<feature type="transmembrane region" description="Helical" evidence="1">
    <location>
        <begin position="162"/>
        <end position="180"/>
    </location>
</feature>
<dbReference type="EMBL" id="BAABHQ010000003">
    <property type="protein sequence ID" value="GAA4867707.1"/>
    <property type="molecule type" value="Genomic_DNA"/>
</dbReference>
<feature type="transmembrane region" description="Helical" evidence="1">
    <location>
        <begin position="257"/>
        <end position="274"/>
    </location>
</feature>
<evidence type="ECO:0000313" key="4">
    <source>
        <dbReference type="Proteomes" id="UP001500457"/>
    </source>
</evidence>
<feature type="transmembrane region" description="Helical" evidence="1">
    <location>
        <begin position="102"/>
        <end position="120"/>
    </location>
</feature>
<keyword evidence="1" id="KW-0812">Transmembrane</keyword>
<evidence type="ECO:0000256" key="1">
    <source>
        <dbReference type="SAM" id="Phobius"/>
    </source>
</evidence>
<feature type="transmembrane region" description="Helical" evidence="1">
    <location>
        <begin position="192"/>
        <end position="213"/>
    </location>
</feature>
<dbReference type="RefSeq" id="WP_274233189.1">
    <property type="nucleotide sequence ID" value="NZ_BAABHQ010000003.1"/>
</dbReference>
<feature type="transmembrane region" description="Helical" evidence="1">
    <location>
        <begin position="65"/>
        <end position="90"/>
    </location>
</feature>
<keyword evidence="2" id="KW-0732">Signal</keyword>
<protein>
    <submittedName>
        <fullName evidence="3">DMT family transporter</fullName>
    </submittedName>
</protein>
<gene>
    <name evidence="3" type="ORF">GCM10023203_15370</name>
</gene>
<reference evidence="4" key="1">
    <citation type="journal article" date="2019" name="Int. J. Syst. Evol. Microbiol.">
        <title>The Global Catalogue of Microorganisms (GCM) 10K type strain sequencing project: providing services to taxonomists for standard genome sequencing and annotation.</title>
        <authorList>
            <consortium name="The Broad Institute Genomics Platform"/>
            <consortium name="The Broad Institute Genome Sequencing Center for Infectious Disease"/>
            <person name="Wu L."/>
            <person name="Ma J."/>
        </authorList>
    </citation>
    <scope>NUCLEOTIDE SEQUENCE [LARGE SCALE GENOMIC DNA]</scope>
    <source>
        <strain evidence="4">JCM 17983</strain>
    </source>
</reference>
<evidence type="ECO:0000313" key="3">
    <source>
        <dbReference type="EMBL" id="GAA4867707.1"/>
    </source>
</evidence>
<feature type="chain" id="PRO_5047005736" evidence="2">
    <location>
        <begin position="23"/>
        <end position="292"/>
    </location>
</feature>
<keyword evidence="1" id="KW-0472">Membrane</keyword>